<feature type="transmembrane region" description="Helical" evidence="1">
    <location>
        <begin position="206"/>
        <end position="226"/>
    </location>
</feature>
<dbReference type="EMBL" id="RZNX01000002">
    <property type="protein sequence ID" value="RUT33505.1"/>
    <property type="molecule type" value="Genomic_DNA"/>
</dbReference>
<name>A0A3S1D0T4_9BACL</name>
<dbReference type="PANTHER" id="PTHR19353:SF73">
    <property type="entry name" value="FATTY ACID DESATURASE"/>
    <property type="match status" value="1"/>
</dbReference>
<evidence type="ECO:0000313" key="3">
    <source>
        <dbReference type="EMBL" id="RUT33505.1"/>
    </source>
</evidence>
<feature type="transmembrane region" description="Helical" evidence="1">
    <location>
        <begin position="152"/>
        <end position="170"/>
    </location>
</feature>
<dbReference type="InterPro" id="IPR012171">
    <property type="entry name" value="Fatty_acid_desaturase"/>
</dbReference>
<dbReference type="CDD" id="cd03507">
    <property type="entry name" value="Delta12-FADS-like"/>
    <property type="match status" value="1"/>
</dbReference>
<dbReference type="Pfam" id="PF00487">
    <property type="entry name" value="FA_desaturase"/>
    <property type="match status" value="1"/>
</dbReference>
<comment type="caution">
    <text evidence="3">The sequence shown here is derived from an EMBL/GenBank/DDBJ whole genome shotgun (WGS) entry which is preliminary data.</text>
</comment>
<keyword evidence="1" id="KW-0472">Membrane</keyword>
<organism evidence="3 4">
    <name type="scientific">Paenibacillus zeisoli</name>
    <dbReference type="NCBI Taxonomy" id="2496267"/>
    <lineage>
        <taxon>Bacteria</taxon>
        <taxon>Bacillati</taxon>
        <taxon>Bacillota</taxon>
        <taxon>Bacilli</taxon>
        <taxon>Bacillales</taxon>
        <taxon>Paenibacillaceae</taxon>
        <taxon>Paenibacillus</taxon>
    </lineage>
</organism>
<feature type="domain" description="Fatty acid desaturase" evidence="2">
    <location>
        <begin position="54"/>
        <end position="290"/>
    </location>
</feature>
<dbReference type="GO" id="GO:0016717">
    <property type="term" value="F:oxidoreductase activity, acting on paired donors, with oxidation of a pair of donors resulting in the reduction of molecular oxygen to two molecules of water"/>
    <property type="evidence" value="ECO:0007669"/>
    <property type="project" value="TreeGrafter"/>
</dbReference>
<feature type="transmembrane region" description="Helical" evidence="1">
    <location>
        <begin position="48"/>
        <end position="72"/>
    </location>
</feature>
<dbReference type="InterPro" id="IPR005804">
    <property type="entry name" value="FA_desaturase_dom"/>
</dbReference>
<dbReference type="Proteomes" id="UP000272464">
    <property type="component" value="Unassembled WGS sequence"/>
</dbReference>
<sequence length="354" mass="41669">MFNKEQGGWRKQVAPYEKPQLRRSILQIINTFVPFFALWYLAYLSLSVSYLITLPLAIVAGGFLVRTFIIFHDCCHNSFFKSRTANEILGTLTGILTLCPYHQWRHSHSVHHATNGNLDRRGTGDIWTMTEEEYRSSSRLRRFYYRLYRNPLIMFTIGPVYVFLIAYRFNRKGAKPKERMNTYITNAGIAAAVALLIWAIGWQAFLLVQLPIFFVSGVAGIWLFYVQHQFEDSYFEPEEDWDYVQAAMHGSSFYKLPRLLHWITGNIGFHHIHHLSSRVPNYYLEKVHNQNPQLQKVQTITLLTSLKSLRFRIWSEQKKKFISFRDMKRKAVHDKISSVVEKHELKRARQQDTV</sequence>
<dbReference type="RefSeq" id="WP_127198619.1">
    <property type="nucleotide sequence ID" value="NZ_RZNX01000002.1"/>
</dbReference>
<accession>A0A3S1D0T4</accession>
<dbReference type="OrthoDB" id="9769653at2"/>
<evidence type="ECO:0000313" key="4">
    <source>
        <dbReference type="Proteomes" id="UP000272464"/>
    </source>
</evidence>
<proteinExistence type="predicted"/>
<gene>
    <name evidence="3" type="ORF">EJP77_07610</name>
</gene>
<feature type="transmembrane region" description="Helical" evidence="1">
    <location>
        <begin position="182"/>
        <end position="200"/>
    </location>
</feature>
<dbReference type="GO" id="GO:0016020">
    <property type="term" value="C:membrane"/>
    <property type="evidence" value="ECO:0007669"/>
    <property type="project" value="TreeGrafter"/>
</dbReference>
<reference evidence="3 4" key="1">
    <citation type="submission" date="2018-12" db="EMBL/GenBank/DDBJ databases">
        <authorList>
            <person name="Sun L."/>
            <person name="Chen Z."/>
        </authorList>
    </citation>
    <scope>NUCLEOTIDE SEQUENCE [LARGE SCALE GENOMIC DNA]</scope>
    <source>
        <strain evidence="3 4">3-5-3</strain>
    </source>
</reference>
<evidence type="ECO:0000259" key="2">
    <source>
        <dbReference type="Pfam" id="PF00487"/>
    </source>
</evidence>
<keyword evidence="4" id="KW-1185">Reference proteome</keyword>
<dbReference type="PANTHER" id="PTHR19353">
    <property type="entry name" value="FATTY ACID DESATURASE 2"/>
    <property type="match status" value="1"/>
</dbReference>
<dbReference type="GO" id="GO:0006629">
    <property type="term" value="P:lipid metabolic process"/>
    <property type="evidence" value="ECO:0007669"/>
    <property type="project" value="InterPro"/>
</dbReference>
<feature type="transmembrane region" description="Helical" evidence="1">
    <location>
        <begin position="21"/>
        <end position="42"/>
    </location>
</feature>
<dbReference type="AlphaFoldDB" id="A0A3S1D0T4"/>
<keyword evidence="1" id="KW-0812">Transmembrane</keyword>
<protein>
    <submittedName>
        <fullName evidence="3">Fatty acid desaturase</fullName>
    </submittedName>
</protein>
<keyword evidence="1" id="KW-1133">Transmembrane helix</keyword>
<evidence type="ECO:0000256" key="1">
    <source>
        <dbReference type="SAM" id="Phobius"/>
    </source>
</evidence>